<keyword evidence="1" id="KW-1133">Transmembrane helix</keyword>
<comment type="caution">
    <text evidence="3">The sequence shown here is derived from an EMBL/GenBank/DDBJ whole genome shotgun (WGS) entry which is preliminary data.</text>
</comment>
<feature type="transmembrane region" description="Helical" evidence="1">
    <location>
        <begin position="421"/>
        <end position="442"/>
    </location>
</feature>
<accession>A0AAD5VVI5</accession>
<organism evidence="3 4">
    <name type="scientific">Leucocoprinus birnbaumii</name>
    <dbReference type="NCBI Taxonomy" id="56174"/>
    <lineage>
        <taxon>Eukaryota</taxon>
        <taxon>Fungi</taxon>
        <taxon>Dikarya</taxon>
        <taxon>Basidiomycota</taxon>
        <taxon>Agaricomycotina</taxon>
        <taxon>Agaricomycetes</taxon>
        <taxon>Agaricomycetidae</taxon>
        <taxon>Agaricales</taxon>
        <taxon>Agaricineae</taxon>
        <taxon>Agaricaceae</taxon>
        <taxon>Leucocoprinus</taxon>
    </lineage>
</organism>
<evidence type="ECO:0000256" key="2">
    <source>
        <dbReference type="SAM" id="SignalP"/>
    </source>
</evidence>
<keyword evidence="2" id="KW-0732">Signal</keyword>
<dbReference type="AlphaFoldDB" id="A0AAD5VVI5"/>
<protein>
    <submittedName>
        <fullName evidence="3">Uncharacterized protein</fullName>
    </submittedName>
</protein>
<dbReference type="Proteomes" id="UP001213000">
    <property type="component" value="Unassembled WGS sequence"/>
</dbReference>
<feature type="transmembrane region" description="Helical" evidence="1">
    <location>
        <begin position="493"/>
        <end position="519"/>
    </location>
</feature>
<reference evidence="3" key="1">
    <citation type="submission" date="2022-07" db="EMBL/GenBank/DDBJ databases">
        <title>Genome Sequence of Leucocoprinus birnbaumii.</title>
        <authorList>
            <person name="Buettner E."/>
        </authorList>
    </citation>
    <scope>NUCLEOTIDE SEQUENCE</scope>
    <source>
        <strain evidence="3">VT141</strain>
    </source>
</reference>
<keyword evidence="4" id="KW-1185">Reference proteome</keyword>
<feature type="transmembrane region" description="Helical" evidence="1">
    <location>
        <begin position="229"/>
        <end position="247"/>
    </location>
</feature>
<feature type="chain" id="PRO_5042073220" evidence="2">
    <location>
        <begin position="17"/>
        <end position="551"/>
    </location>
</feature>
<proteinExistence type="predicted"/>
<dbReference type="PANTHER" id="PTHR35043:SF7">
    <property type="entry name" value="TRANSCRIPTION FACTOR DOMAIN-CONTAINING PROTEIN"/>
    <property type="match status" value="1"/>
</dbReference>
<gene>
    <name evidence="3" type="ORF">NP233_g4327</name>
</gene>
<feature type="transmembrane region" description="Helical" evidence="1">
    <location>
        <begin position="259"/>
        <end position="277"/>
    </location>
</feature>
<evidence type="ECO:0000313" key="3">
    <source>
        <dbReference type="EMBL" id="KAJ3570543.1"/>
    </source>
</evidence>
<sequence length="551" mass="63060">MLIVLFIAAAFNDAFSTPVASPVNALNPMSFTILSREIPLPECVNPAGYRTLQQIILSCLATIFACTWVSLHPNVPNPRNSGWENFTMRLRIVFWAIIGPEFVTVWAFRQRIGAAKNAKEYNKKFNLTPRYRSKLQGLKDWFRRPNDRMTPDRSWGLTHGFLLEMHGLRYFKDGQPFTPTDDAPHPITSMVARKVMSKAHNGLVSRLSQLSKLAYISEDEINDKSKGDFFTKLVVVIQTTWFIVQCVARWVQRLHVTELEIITLAFATLNIITYILWWNKPQNMRLAIPIHDERNNIVEEKDFIQHWKLNQKEASRPPSNNHSFNEQATSVDHSDFYEQHPFLDYQTPIYHRWSDPSYPFLLLKYALLALPRSCWTFVRKISPLRAWAVMVGVDDLGNNFYGSSDVIPALHSSTDNFVGEWQVGLALGLIDVLFGGVHLLPIWLSSFSTSVEKYLWIGCSIVILVEPVALSVFDAIHSSALQLSSSFGEMLEYFFLLLFWHVGIFLYAPARLILIVLAFTSLRSLPPSTFVNVEWSSFHSPYLSFFSLALS</sequence>
<keyword evidence="1" id="KW-0472">Membrane</keyword>
<evidence type="ECO:0000256" key="1">
    <source>
        <dbReference type="SAM" id="Phobius"/>
    </source>
</evidence>
<feature type="transmembrane region" description="Helical" evidence="1">
    <location>
        <begin position="92"/>
        <end position="109"/>
    </location>
</feature>
<keyword evidence="1" id="KW-0812">Transmembrane</keyword>
<feature type="transmembrane region" description="Helical" evidence="1">
    <location>
        <begin position="454"/>
        <end position="473"/>
    </location>
</feature>
<dbReference type="PANTHER" id="PTHR35043">
    <property type="entry name" value="TRANSCRIPTION FACTOR DOMAIN-CONTAINING PROTEIN"/>
    <property type="match status" value="1"/>
</dbReference>
<dbReference type="EMBL" id="JANIEX010000232">
    <property type="protein sequence ID" value="KAJ3570543.1"/>
    <property type="molecule type" value="Genomic_DNA"/>
</dbReference>
<evidence type="ECO:0000313" key="4">
    <source>
        <dbReference type="Proteomes" id="UP001213000"/>
    </source>
</evidence>
<name>A0AAD5VVI5_9AGAR</name>
<feature type="signal peptide" evidence="2">
    <location>
        <begin position="1"/>
        <end position="16"/>
    </location>
</feature>
<feature type="transmembrane region" description="Helical" evidence="1">
    <location>
        <begin position="51"/>
        <end position="71"/>
    </location>
</feature>